<accession>H8Z5Q7</accession>
<dbReference type="eggNOG" id="ENOG5033GUE">
    <property type="taxonomic scope" value="Bacteria"/>
</dbReference>
<dbReference type="Proteomes" id="UP000002964">
    <property type="component" value="Unassembled WGS sequence"/>
</dbReference>
<evidence type="ECO:0000313" key="1">
    <source>
        <dbReference type="EMBL" id="EIC19541.1"/>
    </source>
</evidence>
<evidence type="ECO:0000313" key="2">
    <source>
        <dbReference type="Proteomes" id="UP000002964"/>
    </source>
</evidence>
<sequence>MLALGHKGTIMRTFEEIKIEIEALPHREYMKLMHWLSEHDWEMWDEEIEKDSAAGKLDFLINEALEEKAKGMLSQI</sequence>
<reference evidence="2" key="1">
    <citation type="submission" date="2011-06" db="EMBL/GenBank/DDBJ databases">
        <authorList>
            <consortium name="US DOE Joint Genome Institute (JGI-PGF)"/>
            <person name="Lucas S."/>
            <person name="Han J."/>
            <person name="Lapidus A."/>
            <person name="Cheng J.-F."/>
            <person name="Goodwin L."/>
            <person name="Pitluck S."/>
            <person name="Peters L."/>
            <person name="Land M.L."/>
            <person name="Hauser L."/>
            <person name="Vogl K."/>
            <person name="Liu Z."/>
            <person name="Overmann J."/>
            <person name="Frigaard N.-U."/>
            <person name="Bryant D.A."/>
            <person name="Woyke T.J."/>
        </authorList>
    </citation>
    <scope>NUCLEOTIDE SEQUENCE [LARGE SCALE GENOMIC DNA]</scope>
    <source>
        <strain evidence="2">970</strain>
    </source>
</reference>
<dbReference type="AlphaFoldDB" id="H8Z5Q7"/>
<protein>
    <submittedName>
        <fullName evidence="1">Uncharacterized protein</fullName>
    </submittedName>
</protein>
<keyword evidence="2" id="KW-1185">Reference proteome</keyword>
<gene>
    <name evidence="1" type="ORF">Thi970DRAFT_03120</name>
</gene>
<reference evidence="1 2" key="2">
    <citation type="submission" date="2011-11" db="EMBL/GenBank/DDBJ databases">
        <authorList>
            <consortium name="US DOE Joint Genome Institute"/>
            <person name="Lucas S."/>
            <person name="Han J."/>
            <person name="Lapidus A."/>
            <person name="Cheng J.-F."/>
            <person name="Goodwin L."/>
            <person name="Pitluck S."/>
            <person name="Peters L."/>
            <person name="Ovchinnikova G."/>
            <person name="Zhang X."/>
            <person name="Detter J.C."/>
            <person name="Han C."/>
            <person name="Tapia R."/>
            <person name="Land M."/>
            <person name="Hauser L."/>
            <person name="Kyrpides N."/>
            <person name="Ivanova N."/>
            <person name="Pagani I."/>
            <person name="Vogl K."/>
            <person name="Liu Z."/>
            <person name="Overmann J."/>
            <person name="Frigaard N.-U."/>
            <person name="Bryant D."/>
            <person name="Woyke T."/>
        </authorList>
    </citation>
    <scope>NUCLEOTIDE SEQUENCE [LARGE SCALE GENOMIC DNA]</scope>
    <source>
        <strain evidence="1 2">970</strain>
    </source>
</reference>
<name>H8Z5Q7_9GAMM</name>
<dbReference type="HOGENOM" id="CLU_193486_0_0_6"/>
<dbReference type="EMBL" id="JH603170">
    <property type="protein sequence ID" value="EIC19541.1"/>
    <property type="molecule type" value="Genomic_DNA"/>
</dbReference>
<dbReference type="STRING" id="631362.Thi970DRAFT_03120"/>
<organism evidence="1 2">
    <name type="scientific">Thiorhodovibrio frisius</name>
    <dbReference type="NCBI Taxonomy" id="631362"/>
    <lineage>
        <taxon>Bacteria</taxon>
        <taxon>Pseudomonadati</taxon>
        <taxon>Pseudomonadota</taxon>
        <taxon>Gammaproteobacteria</taxon>
        <taxon>Chromatiales</taxon>
        <taxon>Chromatiaceae</taxon>
        <taxon>Thiorhodovibrio</taxon>
    </lineage>
</organism>
<proteinExistence type="predicted"/>